<evidence type="ECO:0000313" key="3">
    <source>
        <dbReference type="Proteomes" id="UP000252415"/>
    </source>
</evidence>
<dbReference type="PROSITE" id="PS50887">
    <property type="entry name" value="GGDEF"/>
    <property type="match status" value="1"/>
</dbReference>
<feature type="domain" description="GGDEF" evidence="1">
    <location>
        <begin position="350"/>
        <end position="500"/>
    </location>
</feature>
<organism evidence="2 3">
    <name type="scientific">Paenibacillus prosopidis</name>
    <dbReference type="NCBI Taxonomy" id="630520"/>
    <lineage>
        <taxon>Bacteria</taxon>
        <taxon>Bacillati</taxon>
        <taxon>Bacillota</taxon>
        <taxon>Bacilli</taxon>
        <taxon>Bacillales</taxon>
        <taxon>Paenibacillaceae</taxon>
        <taxon>Paenibacillus</taxon>
    </lineage>
</organism>
<dbReference type="SMART" id="SM00267">
    <property type="entry name" value="GGDEF"/>
    <property type="match status" value="1"/>
</dbReference>
<dbReference type="SUPFAM" id="SSF54631">
    <property type="entry name" value="CBS-domain pair"/>
    <property type="match status" value="1"/>
</dbReference>
<dbReference type="PANTHER" id="PTHR45138:SF25">
    <property type="entry name" value="GGDEF DOMAIN PROTEIN"/>
    <property type="match status" value="1"/>
</dbReference>
<dbReference type="Gene3D" id="3.30.70.270">
    <property type="match status" value="1"/>
</dbReference>
<evidence type="ECO:0000259" key="1">
    <source>
        <dbReference type="PROSITE" id="PS50887"/>
    </source>
</evidence>
<name>A0A368VRG2_9BACL</name>
<dbReference type="Gene3D" id="3.10.580.10">
    <property type="entry name" value="CBS-domain"/>
    <property type="match status" value="1"/>
</dbReference>
<dbReference type="InterPro" id="IPR029787">
    <property type="entry name" value="Nucleotide_cyclase"/>
</dbReference>
<dbReference type="AlphaFoldDB" id="A0A368VRG2"/>
<keyword evidence="3" id="KW-1185">Reference proteome</keyword>
<dbReference type="InterPro" id="IPR046342">
    <property type="entry name" value="CBS_dom_sf"/>
</dbReference>
<gene>
    <name evidence="2" type="ORF">DFP97_113114</name>
</gene>
<dbReference type="InterPro" id="IPR000160">
    <property type="entry name" value="GGDEF_dom"/>
</dbReference>
<dbReference type="InterPro" id="IPR050469">
    <property type="entry name" value="Diguanylate_Cyclase"/>
</dbReference>
<dbReference type="Pfam" id="PF00571">
    <property type="entry name" value="CBS"/>
    <property type="match status" value="1"/>
</dbReference>
<dbReference type="RefSeq" id="WP_114382028.1">
    <property type="nucleotide sequence ID" value="NZ_QPJD01000013.1"/>
</dbReference>
<dbReference type="PANTHER" id="PTHR45138">
    <property type="entry name" value="REGULATORY COMPONENTS OF SENSORY TRANSDUCTION SYSTEM"/>
    <property type="match status" value="1"/>
</dbReference>
<dbReference type="NCBIfam" id="TIGR00254">
    <property type="entry name" value="GGDEF"/>
    <property type="match status" value="1"/>
</dbReference>
<proteinExistence type="predicted"/>
<dbReference type="InterPro" id="IPR043128">
    <property type="entry name" value="Rev_trsase/Diguanyl_cyclase"/>
</dbReference>
<dbReference type="Proteomes" id="UP000252415">
    <property type="component" value="Unassembled WGS sequence"/>
</dbReference>
<dbReference type="GO" id="GO:0005886">
    <property type="term" value="C:plasma membrane"/>
    <property type="evidence" value="ECO:0007669"/>
    <property type="project" value="TreeGrafter"/>
</dbReference>
<dbReference type="Pfam" id="PF00990">
    <property type="entry name" value="GGDEF"/>
    <property type="match status" value="1"/>
</dbReference>
<reference evidence="2 3" key="1">
    <citation type="submission" date="2018-07" db="EMBL/GenBank/DDBJ databases">
        <title>Genomic Encyclopedia of Type Strains, Phase III (KMG-III): the genomes of soil and plant-associated and newly described type strains.</title>
        <authorList>
            <person name="Whitman W."/>
        </authorList>
    </citation>
    <scope>NUCLEOTIDE SEQUENCE [LARGE SCALE GENOMIC DNA]</scope>
    <source>
        <strain evidence="2 3">CECT 7506</strain>
    </source>
</reference>
<dbReference type="InterPro" id="IPR000644">
    <property type="entry name" value="CBS_dom"/>
</dbReference>
<comment type="caution">
    <text evidence="2">The sequence shown here is derived from an EMBL/GenBank/DDBJ whole genome shotgun (WGS) entry which is preliminary data.</text>
</comment>
<dbReference type="EMBL" id="QPJD01000013">
    <property type="protein sequence ID" value="RCW43442.1"/>
    <property type="molecule type" value="Genomic_DNA"/>
</dbReference>
<dbReference type="CDD" id="cd01949">
    <property type="entry name" value="GGDEF"/>
    <property type="match status" value="1"/>
</dbReference>
<dbReference type="GO" id="GO:1902201">
    <property type="term" value="P:negative regulation of bacterial-type flagellum-dependent cell motility"/>
    <property type="evidence" value="ECO:0007669"/>
    <property type="project" value="TreeGrafter"/>
</dbReference>
<dbReference type="GO" id="GO:0052621">
    <property type="term" value="F:diguanylate cyclase activity"/>
    <property type="evidence" value="ECO:0007669"/>
    <property type="project" value="TreeGrafter"/>
</dbReference>
<dbReference type="SUPFAM" id="SSF55073">
    <property type="entry name" value="Nucleotide cyclase"/>
    <property type="match status" value="1"/>
</dbReference>
<evidence type="ECO:0000313" key="2">
    <source>
        <dbReference type="EMBL" id="RCW43442.1"/>
    </source>
</evidence>
<dbReference type="GO" id="GO:0043709">
    <property type="term" value="P:cell adhesion involved in single-species biofilm formation"/>
    <property type="evidence" value="ECO:0007669"/>
    <property type="project" value="TreeGrafter"/>
</dbReference>
<sequence length="510" mass="57430">MDEVGVGLFNRDMIRSIKERWHGGGIGVIYVRFRSGNSAAEAALQLWESGEPRLFWRQRLEWDYFFLFYRQQKDEPIVKLTEGASERLHSRLRKAWMKEEPQRNIDKTLEVNIGVAVTYLPATGRSTETVIYRVLLEAMEQSAYNVPLNIDRSDAKEAIEVDKAGAEELTDKVDSQHLPQLMGLHGKTVRIGALAVPFPIFPARARVSEVAYLFDTNAKAQGAVIVDQGRPIGILMKEKLHQMLAGQFGLPLYWNRPVERIMNDQPLIVDEQLPVEQVSQLAMARDFSQLYDVVLITKHGQMAGAASIRSILECMTTLRTEAARTANPLTGLPGNEEIQLELQRRIGQKEAFAVIYADLDYFKWYNDCFGFGLGDELIRYLADSLRKELNQHGQGSDFIGHIGGDDFIAVTGAVYAEQFCQSLIERFDSGIKAFYGGVEVTTVEDRHGNIVEQEGVTLSLSLMLWDGEVQLTPEYISRFAAKLKKQAKAQKGSVYIIGQITGTHHGEERK</sequence>
<dbReference type="OrthoDB" id="9813903at2"/>
<protein>
    <submittedName>
        <fullName evidence="2">Diguanylate cyclase (GGDEF)-like protein</fullName>
    </submittedName>
</protein>
<accession>A0A368VRG2</accession>